<name>E3T4U8_CROVB</name>
<keyword evidence="2" id="KW-0167">Capsid protein</keyword>
<dbReference type="Proteomes" id="UP000029781">
    <property type="component" value="Segment"/>
</dbReference>
<evidence type="ECO:0000256" key="1">
    <source>
        <dbReference type="ARBA" id="ARBA00004328"/>
    </source>
</evidence>
<sequence>MDGGLLQLIAKGVEDMPFINKPEITHFKKIYRKTGIFSIMDSEVILDDLAFEKIKLSKIPKVGDLISKVYLELTIPDFKVNKIQSQNYTKDIFKDINYYTKMNILKKFLEIENTQELHIDDTTLIKLSPYSSGKNILLSKINQINNEYTLEFPIENYKIISYLLTSNLKDEDIILADFILRFLDISNEIVLTSTEYLTNKYNSIYQNLITNYFTNISFQNPEKYQLTEEILQELTKYLVEDVKNNEFQIIGQYNEDPIDFIKNKFVYEAEILTNLIKLIFPTDNFRKGFLKDQIILPFFIYLNYDVNNNNKIIYDLTDTKLISSNFIKDNVSKLQNKVIINTPLTNIIQSTFEKIKVESENYFKSVNYQKMLGNNPEEILSILIAITEIWKWKSYDFDKKTEWQLIPGLEILNLTQVEGNTLTEYISSVSFFKDLEGTNFEKIIQEHITLDFERKKKISNDELFFDSQYHNLEKIIDLVKSKIPSIKPFNLSTLSLNSSYLNRTAIDLSLILVYISYLFRNKLLNNSFLKKELSHSWVNFLNETICSKFYTKWFSEFTSRIDETYVGPETYLESNGESNIKLDNKIPLVIFPNNTYNITSVSIKNLIKLQTHKFNYYLNIVPNSTYTPAPEPDPGPEPAQMVQKSIKTIKKIINLQYSLLSENKKTFVVIENNLINIWYHSFTNEYYLLTDNFNFNLTFYSIKNNKIYFQIKDNINKLNLNNVKYLKIIIQQKINYLNENIQNVTPTLITSNISFTDKELTNLYFYKILYDDLNNIIDILYIPTRFIIKNNNEISSSFTLENEPQYSYSEIKYINQLELPNFLNNFDFTGNYLTFTKLESTSIGNNGDSNTSSEDKYRYNSHLHQDSFILGNGIDADNLYIYHLPYKINSQIYNGIIIKCETYLNDQLIEIKGRFSNKFNLREKINDDTLHIYSEGIDYFDDNIDYNKINILSINEDDHLNEINNLLQLYYSEIESNYKKIVDAHDLITQNLFKKFVDSLEEIKNLGPIYASFIDNFMKNTNINIDNLKYFQTSSFYDAALWDNNLEITGNTLNYINDWADSKNIAFNNWNIIDFTGTSSNNIFIDNKLTYLPNKIYPENLLSYFNKYNKSILLQIENLENNLDLIENHPKIIKSVLNQNELDFITQKSFSEINQKNYLLETKTMMNTSNLLYIDNNQVNFNNNLITSDVLLDNIHNIKPFKINKHEIDVYPINFYDYAITLNNKLIFLPEDFYDIDNNYTLYFINTSLSSNITYQKITFDYIIFNESINISQIENLSKNNLLVLIDSNGNYLPFGRLTPDFNNPYKYYRLGKTSKNKKLKEKLLFENNLIENYHKLNNVIYINSFNNTTNIITPIYDSLKLPIEYYNNSFTISNNTFNLSTTLKINKFDFIYIIETGKWYMFDENIELNTNNINSNKFFIVRLISNTCKNIDLFENQNEYIFTNITWENLITLSENLNFLEIKDNKIIHNNILSDGDIIYNTTDKTIYQVINYQNNILETSPEIILNDNKEYRFFKNIYFNSGLNNELLSYNINLPHGSYTFELLTSYTFYQLPVVYLPNPWEYRQVKQGDLFYKNNTLELQQNSLITLEGWIYKSRDMWVTFTKSANNWYCINTQNLQIGDFIFNLNKLEKDDYLNDANTYLHNGTIQSQVLGRFGKYYYLSNDITDGEWLVKSYPLHIKPTTTQLQNKLYQVNDDNIIIEKINYPSIQLTSTKFLININSNILSIVSGYDNHQKEVVTFSKSLIYPEQKILIDNKYWTTIKNFETLELTDIFEDLENNEMIIPETTTSKLLTKDNNTFDKLEYLSSIPINESVFCCLIGFDSYYKNMAVFNEKIVLIKNEKNVLTFKFENKSFENKFISIINTEKENLYMTDFYININNKFILNSSYDLNKKEIKCFTNLDSSFDLIANYNLNNIHYWLTTPLNLTTKYIFDTNKSQVKYKINNFNVNLLNSQYLQSINPVIPVNETNTNHIFYSSEIYNISLNYNILTEYSYDNKFIEEYCQINLDYNQVFIKNDYYLLELDTNPLNQMDDKIIYQIIDNKINMGYIIENEDGVFLKFVSKINLNLPFYQKKKHLIYTLHENILPSYDINNYSYEYFHYRIGVESIIQFDSADLNIPLTNIPYSNNIIRISDYLYDADFFTPESYYTKNILNNNIKHYLNNKTLPISQYSDGILAFEGPDPNDPHSLNNITLYKNTFLIKIPDNDFNFEFVKNLNNSFEVYYQTDILVEQIKKPILYEPLIKNELDLQKNLMMEYVIDNYLVTKVIPELHWDKIITLSNNQGINQPDDIFYNNYTYLEDYNKFNNVILTLDLQVKHNKILEIVNEIYYRIPVWIFIDEFKNDPDHYLSKYIETSYQLLFKNNMFYNLDGTEYIPIKIPTYFKISDIGSTLYLEYLIKKENVLNDDNYSIFKELILQKPSHKLGLKLVKTVDFYNFWDKLKTGILSNYQENEIYLTNNVTNLRLNQIYRKKILNLYSDNIYKGTVIENNNTNKLEYHNQDIFEYLVNLTSFENNLEFYQIDFRERNLVLTDFETEFILSKNGKARMKLNKFMLNQGIDLYGKINYSINLINYIGTKYQITVPLNSLPSTNFSVGINSVEIEDIKIIDQTNLIIPYIDLNNINYINILVKTSLKFKKGKYYFLNDAVVNWIDNNTYIKYGNDLLSLNINNNEIVTPKPISNNITLCKIVKITSKINLNQYTYQLNLTKEFNNNPSYGYKVKPSDLSINSFTCQNYTFVNNLLYVSFDKELQLQDMKNLVQIFKLNYQNKYKITMNDLNKTIIEYGDENNINLLNEFYLNLTDINNAELGNYIYKVNINGNFNGLTTPVYYINNNNLERLGNLLDGYLITINYINPNNIVVFELNNNNLLELTDLEFIYKNYYKINDLSLSFINLIPNISNIDLTKFNLNLEEELVEEDIKNSIIIKCENLLEDLKETKQYEKYEEFIIKEEPVYKENFGYDILESFQVKLHNTQIEKFDNKMFKEYCYYFLKPEKIKNLNKMLNNPKQIIIPLPFWFCRNWSNSLPIVIANESQFYIEFNFNKLSNILKSETNDKIINKPKIKGKLVYQSIWLGDEEKMLIGKHKQDYLIETFQKSQIEIITSIYKTIDLKVLGSVKDFFFSFYLDDKLINYIEDKVIIDPLYLKYHELIKLPDNNIKYIVDSDNFTNIYNDILNRFTPYFKDKYYVGFIILNYLEKFPLSSKNKLVLFICYYWKDVYLKTKTTKYYPLKNASLNINSYQYIRNKSDLFWSVKNQQNYCKSGDKGLYGLSYSLYPLEQQPSGYLNHTLINSTLLVELNRDYLNMVKNIKGTINMNLFYRRYRLIRFMGNQSGILW</sequence>
<dbReference type="SUPFAM" id="SSF49749">
    <property type="entry name" value="Group II dsDNA viruses VP"/>
    <property type="match status" value="1"/>
</dbReference>
<organism evidence="4 5">
    <name type="scientific">Cafeteria roenbergensis virus (strain BV-PW1)</name>
    <name type="common">CroV</name>
    <dbReference type="NCBI Taxonomy" id="693272"/>
    <lineage>
        <taxon>Viruses</taxon>
        <taxon>Varidnaviria</taxon>
        <taxon>Bamfordvirae</taxon>
        <taxon>Nucleocytoviricota</taxon>
        <taxon>Megaviricetes</taxon>
        <taxon>Imitervirales</taxon>
        <taxon>Mimiviridae</taxon>
        <taxon>Aliimimivirinae</taxon>
        <taxon>Rheavirus</taxon>
        <taxon>Rheavirus sinusmexicani</taxon>
    </lineage>
</organism>
<comment type="subcellular location">
    <subcellularLocation>
        <location evidence="1">Virion</location>
    </subcellularLocation>
</comment>
<protein>
    <submittedName>
        <fullName evidence="4">Uncharacterized protein</fullName>
    </submittedName>
</protein>
<evidence type="ECO:0000256" key="3">
    <source>
        <dbReference type="ARBA" id="ARBA00022844"/>
    </source>
</evidence>
<dbReference type="GeneID" id="9887580"/>
<keyword evidence="5" id="KW-1185">Reference proteome</keyword>
<dbReference type="GO" id="GO:0019028">
    <property type="term" value="C:viral capsid"/>
    <property type="evidence" value="ECO:0007669"/>
    <property type="project" value="UniProtKB-KW"/>
</dbReference>
<evidence type="ECO:0000313" key="4">
    <source>
        <dbReference type="EMBL" id="ADO67211.1"/>
    </source>
</evidence>
<dbReference type="RefSeq" id="YP_003969810.1">
    <property type="nucleotide sequence ID" value="NC_014637.1"/>
</dbReference>
<dbReference type="EMBL" id="GU244497">
    <property type="protein sequence ID" value="ADO67211.1"/>
    <property type="molecule type" value="Genomic_DNA"/>
</dbReference>
<accession>E3T4U8</accession>
<organismHost>
    <name type="scientific">Cafeteria roenbergensis</name>
    <name type="common">Marine flagellate</name>
    <dbReference type="NCBI Taxonomy" id="33653"/>
</organismHost>
<keyword evidence="3" id="KW-0946">Virion</keyword>
<dbReference type="InterPro" id="IPR016112">
    <property type="entry name" value="VP_dsDNA_II"/>
</dbReference>
<dbReference type="KEGG" id="vg:9887580"/>
<evidence type="ECO:0000256" key="2">
    <source>
        <dbReference type="ARBA" id="ARBA00022561"/>
    </source>
</evidence>
<evidence type="ECO:0000313" key="5">
    <source>
        <dbReference type="Proteomes" id="UP000029781"/>
    </source>
</evidence>
<proteinExistence type="predicted"/>
<reference evidence="4 5" key="1">
    <citation type="journal article" date="2010" name="Proc. Natl. Acad. Sci. U.S.A.">
        <title>Giant virus with a remarkable complement of genes infects marine zooplankton.</title>
        <authorList>
            <person name="Fischer M.G."/>
            <person name="Allen M.J."/>
            <person name="Wilson W.H."/>
            <person name="Suttle C.A."/>
        </authorList>
    </citation>
    <scope>NUCLEOTIDE SEQUENCE [LARGE SCALE GENOMIC DNA]</scope>
    <source>
        <strain evidence="4 5">BV-PW1</strain>
    </source>
</reference>
<gene>
    <name evidence="4" type="ORF">crov178</name>
</gene>